<dbReference type="Pfam" id="PF00857">
    <property type="entry name" value="Isochorismatase"/>
    <property type="match status" value="1"/>
</dbReference>
<dbReference type="Proteomes" id="UP001165685">
    <property type="component" value="Unassembled WGS sequence"/>
</dbReference>
<dbReference type="InterPro" id="IPR050272">
    <property type="entry name" value="Isochorismatase-like_hydrls"/>
</dbReference>
<proteinExistence type="predicted"/>
<dbReference type="InterPro" id="IPR036380">
    <property type="entry name" value="Isochorismatase-like_sf"/>
</dbReference>
<sequence length="207" mass="21556">MADEPLIVPARTAVLALHWQVNVIRPEGFFGGMLAEPVRASGVVERAARFHDDARAAGLPVVFTRFTVPEGGGALVRNTAFMSAVADSQESFRPDAPGSALIPEMAALGDRDEVCDNQRLSGLAATDLPDRLRARSIDTLLITGVATNLTVEQTARGASDLGFTVHVVADCVAAGDPAVHEVSLTNLDLTTAGRTTAAQALEGLASA</sequence>
<keyword evidence="1 3" id="KW-0378">Hydrolase</keyword>
<dbReference type="InterPro" id="IPR000868">
    <property type="entry name" value="Isochorismatase-like_dom"/>
</dbReference>
<dbReference type="CDD" id="cd00431">
    <property type="entry name" value="cysteine_hydrolases"/>
    <property type="match status" value="1"/>
</dbReference>
<evidence type="ECO:0000256" key="1">
    <source>
        <dbReference type="ARBA" id="ARBA00022801"/>
    </source>
</evidence>
<comment type="caution">
    <text evidence="3">The sequence shown here is derived from an EMBL/GenBank/DDBJ whole genome shotgun (WGS) entry which is preliminary data.</text>
</comment>
<organism evidence="3 4">
    <name type="scientific">Nocardiopsis suaedae</name>
    <dbReference type="NCBI Taxonomy" id="3018444"/>
    <lineage>
        <taxon>Bacteria</taxon>
        <taxon>Bacillati</taxon>
        <taxon>Actinomycetota</taxon>
        <taxon>Actinomycetes</taxon>
        <taxon>Streptosporangiales</taxon>
        <taxon>Nocardiopsidaceae</taxon>
        <taxon>Nocardiopsis</taxon>
    </lineage>
</organism>
<name>A0ABT4TF52_9ACTN</name>
<dbReference type="PANTHER" id="PTHR43540">
    <property type="entry name" value="PEROXYUREIDOACRYLATE/UREIDOACRYLATE AMIDOHYDROLASE-RELATED"/>
    <property type="match status" value="1"/>
</dbReference>
<gene>
    <name evidence="3" type="ORF">O4U47_02260</name>
</gene>
<evidence type="ECO:0000313" key="4">
    <source>
        <dbReference type="Proteomes" id="UP001165685"/>
    </source>
</evidence>
<dbReference type="SUPFAM" id="SSF52499">
    <property type="entry name" value="Isochorismatase-like hydrolases"/>
    <property type="match status" value="1"/>
</dbReference>
<reference evidence="3" key="1">
    <citation type="submission" date="2023-01" db="EMBL/GenBank/DDBJ databases">
        <title>Draft genome sequence of Nocardiopsis sp. LSu2-4 isolated from halophytes.</title>
        <authorList>
            <person name="Duangmal K."/>
            <person name="Chantavorakit T."/>
        </authorList>
    </citation>
    <scope>NUCLEOTIDE SEQUENCE</scope>
    <source>
        <strain evidence="3">LSu2-4</strain>
    </source>
</reference>
<keyword evidence="4" id="KW-1185">Reference proteome</keyword>
<accession>A0ABT4TF52</accession>
<protein>
    <submittedName>
        <fullName evidence="3">Cysteine hydrolase</fullName>
    </submittedName>
</protein>
<dbReference type="RefSeq" id="WP_270675667.1">
    <property type="nucleotide sequence ID" value="NZ_JAQFWP010000002.1"/>
</dbReference>
<dbReference type="Gene3D" id="3.40.50.850">
    <property type="entry name" value="Isochorismatase-like"/>
    <property type="match status" value="1"/>
</dbReference>
<evidence type="ECO:0000259" key="2">
    <source>
        <dbReference type="Pfam" id="PF00857"/>
    </source>
</evidence>
<dbReference type="GO" id="GO:0016787">
    <property type="term" value="F:hydrolase activity"/>
    <property type="evidence" value="ECO:0007669"/>
    <property type="project" value="UniProtKB-KW"/>
</dbReference>
<evidence type="ECO:0000313" key="3">
    <source>
        <dbReference type="EMBL" id="MDA2803323.1"/>
    </source>
</evidence>
<dbReference type="EMBL" id="JAQFWP010000002">
    <property type="protein sequence ID" value="MDA2803323.1"/>
    <property type="molecule type" value="Genomic_DNA"/>
</dbReference>
<feature type="domain" description="Isochorismatase-like" evidence="2">
    <location>
        <begin position="12"/>
        <end position="198"/>
    </location>
</feature>